<evidence type="ECO:0000256" key="2">
    <source>
        <dbReference type="SAM" id="Coils"/>
    </source>
</evidence>
<dbReference type="PANTHER" id="PTHR33560:SF2">
    <property type="entry name" value="PROTEIN FAM227B"/>
    <property type="match status" value="1"/>
</dbReference>
<comment type="similarity">
    <text evidence="1">Belongs to the FAM227 family.</text>
</comment>
<reference evidence="4" key="1">
    <citation type="submission" date="2025-08" db="UniProtKB">
        <authorList>
            <consortium name="Ensembl"/>
        </authorList>
    </citation>
    <scope>IDENTIFICATION</scope>
</reference>
<keyword evidence="5" id="KW-1185">Reference proteome</keyword>
<dbReference type="CTD" id="196951"/>
<dbReference type="RefSeq" id="XP_005376746.1">
    <property type="nucleotide sequence ID" value="XM_005376689.2"/>
</dbReference>
<proteinExistence type="inferred from homology"/>
<evidence type="ECO:0000256" key="1">
    <source>
        <dbReference type="ARBA" id="ARBA00008666"/>
    </source>
</evidence>
<dbReference type="Proteomes" id="UP000694398">
    <property type="component" value="Unassembled WGS sequence"/>
</dbReference>
<organism evidence="4 5">
    <name type="scientific">Chinchilla lanigera</name>
    <name type="common">Long-tailed chinchilla</name>
    <name type="synonym">Chinchilla villidera</name>
    <dbReference type="NCBI Taxonomy" id="34839"/>
    <lineage>
        <taxon>Eukaryota</taxon>
        <taxon>Metazoa</taxon>
        <taxon>Chordata</taxon>
        <taxon>Craniata</taxon>
        <taxon>Vertebrata</taxon>
        <taxon>Euteleostomi</taxon>
        <taxon>Mammalia</taxon>
        <taxon>Eutheria</taxon>
        <taxon>Euarchontoglires</taxon>
        <taxon>Glires</taxon>
        <taxon>Rodentia</taxon>
        <taxon>Hystricomorpha</taxon>
        <taxon>Chinchillidae</taxon>
        <taxon>Chinchilla</taxon>
    </lineage>
</organism>
<accession>A0A8C2VDB7</accession>
<feature type="compositionally biased region" description="Low complexity" evidence="3">
    <location>
        <begin position="509"/>
        <end position="520"/>
    </location>
</feature>
<dbReference type="PANTHER" id="PTHR33560">
    <property type="entry name" value="PROTEIN FAM227B"/>
    <property type="match status" value="1"/>
</dbReference>
<sequence>MAGQRKLQWLRKAGALKMQEPPKSIEEFLKFQNWDYWPREIKWTDNDTWIYTLKKIKEDSSFTSIYTQLWNNVPRIFETITAMDSRLKECSHLLQDHASKLFEQDSMISRTSSYEKLKKYKAFIKKYGKQKKIMLSDEMETEKNIEGYNFSGFKTSELTELPRHLDAKRIYLFILKSHNFDERVLRIWKMHFLSEASIALLHDCFWWWFLHKFKPDRKDQDRLFDRIAESYVTLFMSIPISRKDPFLQVYPDCLTQAIYATFLEAFPESSNLFNDQFKEDLGNNIFLWLSGLKPQKGFWTHWKLDDLSSTTIHGSRKARAKSIQERIRRSQERISASIDFSMTKILKNPRAYTMSSFKEDSGICGPTAKSHYTSPGPEFYRILFNFGGQSPVILYYLKMHELEGVSNTPKQKKIKFTEILQEPAPAPTYCEVIKEARRRFASNQREFRIEMQRINEEIKLLRQQQQRINKEVGRLQIKATKKPFEVENEFEKFLHKLHTKAQKHRELVTSAASSSPAATADCKWEEEGREGKPKASSIPNNVDDSMKSIVFLHHLTATLDPSLLLAARLGCPVASRP</sequence>
<dbReference type="GeneTree" id="ENSGT00940000162699"/>
<evidence type="ECO:0000313" key="4">
    <source>
        <dbReference type="Ensembl" id="ENSCLAP00000012956.1"/>
    </source>
</evidence>
<feature type="region of interest" description="Disordered" evidence="3">
    <location>
        <begin position="507"/>
        <end position="540"/>
    </location>
</feature>
<feature type="coiled-coil region" evidence="2">
    <location>
        <begin position="444"/>
        <end position="478"/>
    </location>
</feature>
<dbReference type="OrthoDB" id="73353at2759"/>
<dbReference type="GeneID" id="102008294"/>
<dbReference type="Ensembl" id="ENSCLAT00000013106.1">
    <property type="protein sequence ID" value="ENSCLAP00000012956.1"/>
    <property type="gene ID" value="ENSCLAG00000008942.1"/>
</dbReference>
<protein>
    <submittedName>
        <fullName evidence="4">Family with sequence similarity 227 member B</fullName>
    </submittedName>
</protein>
<evidence type="ECO:0000256" key="3">
    <source>
        <dbReference type="SAM" id="MobiDB-lite"/>
    </source>
</evidence>
<name>A0A8C2VDB7_CHILA</name>
<feature type="compositionally biased region" description="Basic and acidic residues" evidence="3">
    <location>
        <begin position="522"/>
        <end position="533"/>
    </location>
</feature>
<dbReference type="AlphaFoldDB" id="A0A8C2VDB7"/>
<dbReference type="Pfam" id="PF14922">
    <property type="entry name" value="FWWh"/>
    <property type="match status" value="1"/>
</dbReference>
<keyword evidence="2" id="KW-0175">Coiled coil</keyword>
<evidence type="ECO:0000313" key="5">
    <source>
        <dbReference type="Proteomes" id="UP000694398"/>
    </source>
</evidence>
<reference evidence="4" key="2">
    <citation type="submission" date="2025-09" db="UniProtKB">
        <authorList>
            <consortium name="Ensembl"/>
        </authorList>
    </citation>
    <scope>IDENTIFICATION</scope>
</reference>
<gene>
    <name evidence="4" type="primary">FAM227B</name>
</gene>
<dbReference type="InterPro" id="IPR029417">
    <property type="entry name" value="FAM227"/>
</dbReference>